<evidence type="ECO:0000313" key="7">
    <source>
        <dbReference type="Proteomes" id="UP000749559"/>
    </source>
</evidence>
<sequence>MCHNGGLWLVVILTISVIPVHIHADDYQLSWQAGDGPLTITYPQDSSQIFKEDATWQVALPYGYTPRVALTSWTSVQSFLGVEVSADECEDADSYLKVYAGQSEDTDALIYTWCSDDDKITQVRPADDADDNDVFLSFHTTFLSLASFSVSVWGILDTSSVALYPATSYLSEYQTVYPAARGFNYSLASAGYPSTSFLVSEQSWLIEAPQSSDVIRAFLMEVGPGYDPNCTLGKINIYDGKTDIDSERLATWCQTSGLRMNTTSKDDFMLIKFTRAASQNGLTFVIYYYAISAEDLAKEKTDDDDGLVVAFWISTGSFLVYAAIGLVFLIGAVFICVKYKDKLWPKTKSVISHHTSTTMPANTQQNGMEVAISTENPADTAKTATATATNSRPQQKAPKKKRYTSTMPVKKSILHGPVKKSILHGPVKKSILHGPVKKSVMGPTKKSIFDPHQPRAVENVQEPDEEPHSPQPKPGPVTPPTTNQQLQSVSTITHTFYPTQAPFPGPPPGYNGAPPGYNVPPPPPGFNVPPPGINGTPPPSYASHQMQGVILNAPSAGYNGMPYSGHGVLPPGYGAAPTVVPPQNMMPLPGYGNPQAPLAPTAPEPLPAIEIPESKPETRTPKDSQSTEPNNPEPANNATVTALTIIDDGVDTNTQYKVAPPPSNYTVETAASISPPQPVTAESVAATTTSEAAPNLQPNAE</sequence>
<organism evidence="6 7">
    <name type="scientific">Owenia fusiformis</name>
    <name type="common">Polychaete worm</name>
    <dbReference type="NCBI Taxonomy" id="6347"/>
    <lineage>
        <taxon>Eukaryota</taxon>
        <taxon>Metazoa</taxon>
        <taxon>Spiralia</taxon>
        <taxon>Lophotrochozoa</taxon>
        <taxon>Annelida</taxon>
        <taxon>Polychaeta</taxon>
        <taxon>Sedentaria</taxon>
        <taxon>Canalipalpata</taxon>
        <taxon>Sabellida</taxon>
        <taxon>Oweniida</taxon>
        <taxon>Oweniidae</taxon>
        <taxon>Owenia</taxon>
    </lineage>
</organism>
<dbReference type="InterPro" id="IPR000859">
    <property type="entry name" value="CUB_dom"/>
</dbReference>
<feature type="compositionally biased region" description="Basic residues" evidence="3">
    <location>
        <begin position="417"/>
        <end position="431"/>
    </location>
</feature>
<name>A0A8S4NCB4_OWEFU</name>
<proteinExistence type="predicted"/>
<reference evidence="6" key="1">
    <citation type="submission" date="2022-03" db="EMBL/GenBank/DDBJ databases">
        <authorList>
            <person name="Martin C."/>
        </authorList>
    </citation>
    <scope>NUCLEOTIDE SEQUENCE</scope>
</reference>
<feature type="region of interest" description="Disordered" evidence="3">
    <location>
        <begin position="378"/>
        <end position="487"/>
    </location>
</feature>
<keyword evidence="4" id="KW-0472">Membrane</keyword>
<feature type="compositionally biased region" description="Low complexity" evidence="3">
    <location>
        <begin position="378"/>
        <end position="389"/>
    </location>
</feature>
<keyword evidence="7" id="KW-1185">Reference proteome</keyword>
<dbReference type="Gene3D" id="2.60.120.290">
    <property type="entry name" value="Spermadhesin, CUB domain"/>
    <property type="match status" value="1"/>
</dbReference>
<accession>A0A8S4NCB4</accession>
<dbReference type="SUPFAM" id="SSF49854">
    <property type="entry name" value="Spermadhesin, CUB domain"/>
    <property type="match status" value="1"/>
</dbReference>
<keyword evidence="4" id="KW-1133">Transmembrane helix</keyword>
<feature type="compositionally biased region" description="Pro residues" evidence="3">
    <location>
        <begin position="469"/>
        <end position="479"/>
    </location>
</feature>
<feature type="region of interest" description="Disordered" evidence="3">
    <location>
        <begin position="586"/>
        <end position="701"/>
    </location>
</feature>
<feature type="compositionally biased region" description="Low complexity" evidence="3">
    <location>
        <begin position="679"/>
        <end position="693"/>
    </location>
</feature>
<dbReference type="InterPro" id="IPR035914">
    <property type="entry name" value="Sperma_CUB_dom_sf"/>
</dbReference>
<evidence type="ECO:0000313" key="6">
    <source>
        <dbReference type="EMBL" id="CAH1778451.1"/>
    </source>
</evidence>
<keyword evidence="4" id="KW-0812">Transmembrane</keyword>
<evidence type="ECO:0000256" key="4">
    <source>
        <dbReference type="SAM" id="Phobius"/>
    </source>
</evidence>
<feature type="compositionally biased region" description="Basic and acidic residues" evidence="3">
    <location>
        <begin position="612"/>
        <end position="622"/>
    </location>
</feature>
<evidence type="ECO:0000259" key="5">
    <source>
        <dbReference type="PROSITE" id="PS01180"/>
    </source>
</evidence>
<dbReference type="AlphaFoldDB" id="A0A8S4NCB4"/>
<comment type="caution">
    <text evidence="6">The sequence shown here is derived from an EMBL/GenBank/DDBJ whole genome shotgun (WGS) entry which is preliminary data.</text>
</comment>
<feature type="domain" description="CUB" evidence="5">
    <location>
        <begin position="166"/>
        <end position="291"/>
    </location>
</feature>
<gene>
    <name evidence="6" type="ORF">OFUS_LOCUS5369</name>
</gene>
<feature type="compositionally biased region" description="Low complexity" evidence="3">
    <location>
        <begin position="627"/>
        <end position="642"/>
    </location>
</feature>
<dbReference type="PROSITE" id="PS01180">
    <property type="entry name" value="CUB"/>
    <property type="match status" value="1"/>
</dbReference>
<dbReference type="EMBL" id="CAIIXF020000002">
    <property type="protein sequence ID" value="CAH1778451.1"/>
    <property type="molecule type" value="Genomic_DNA"/>
</dbReference>
<evidence type="ECO:0000256" key="2">
    <source>
        <dbReference type="PROSITE-ProRule" id="PRU00059"/>
    </source>
</evidence>
<feature type="compositionally biased region" description="Polar residues" evidence="3">
    <location>
        <begin position="664"/>
        <end position="674"/>
    </location>
</feature>
<evidence type="ECO:0000256" key="1">
    <source>
        <dbReference type="ARBA" id="ARBA00023157"/>
    </source>
</evidence>
<feature type="transmembrane region" description="Helical" evidence="4">
    <location>
        <begin position="6"/>
        <end position="24"/>
    </location>
</feature>
<feature type="transmembrane region" description="Helical" evidence="4">
    <location>
        <begin position="310"/>
        <end position="337"/>
    </location>
</feature>
<protein>
    <recommendedName>
        <fullName evidence="5">CUB domain-containing protein</fullName>
    </recommendedName>
</protein>
<evidence type="ECO:0000256" key="3">
    <source>
        <dbReference type="SAM" id="MobiDB-lite"/>
    </source>
</evidence>
<comment type="caution">
    <text evidence="2">Lacks conserved residue(s) required for the propagation of feature annotation.</text>
</comment>
<keyword evidence="1" id="KW-1015">Disulfide bond</keyword>
<dbReference type="Proteomes" id="UP000749559">
    <property type="component" value="Unassembled WGS sequence"/>
</dbReference>